<reference evidence="1 2" key="1">
    <citation type="submission" date="2019-03" db="EMBL/GenBank/DDBJ databases">
        <title>Genomic Encyclopedia of Type Strains, Phase III (KMG-III): the genomes of soil and plant-associated and newly described type strains.</title>
        <authorList>
            <person name="Whitman W."/>
        </authorList>
    </citation>
    <scope>NUCLEOTIDE SEQUENCE [LARGE SCALE GENOMIC DNA]</scope>
    <source>
        <strain evidence="1 2">CGMCC 1.12801</strain>
    </source>
</reference>
<accession>A0A4R7DED8</accession>
<dbReference type="AlphaFoldDB" id="A0A4R7DED8"/>
<keyword evidence="2" id="KW-1185">Reference proteome</keyword>
<name>A0A4R7DED8_9SPHI</name>
<dbReference type="EMBL" id="SNZV01000001">
    <property type="protein sequence ID" value="TDS17546.1"/>
    <property type="molecule type" value="Genomic_DNA"/>
</dbReference>
<sequence length="51" mass="5756">MPCRGMRRMGCGLDKPSKKQTLTKVLALPQHAAESLLELLTFDFSLVNFDF</sequence>
<evidence type="ECO:0000313" key="2">
    <source>
        <dbReference type="Proteomes" id="UP000294752"/>
    </source>
</evidence>
<organism evidence="1 2">
    <name type="scientific">Sphingobacterium paludis</name>
    <dbReference type="NCBI Taxonomy" id="1476465"/>
    <lineage>
        <taxon>Bacteria</taxon>
        <taxon>Pseudomonadati</taxon>
        <taxon>Bacteroidota</taxon>
        <taxon>Sphingobacteriia</taxon>
        <taxon>Sphingobacteriales</taxon>
        <taxon>Sphingobacteriaceae</taxon>
        <taxon>Sphingobacterium</taxon>
    </lineage>
</organism>
<comment type="caution">
    <text evidence="1">The sequence shown here is derived from an EMBL/GenBank/DDBJ whole genome shotgun (WGS) entry which is preliminary data.</text>
</comment>
<protein>
    <submittedName>
        <fullName evidence="1">Uncharacterized protein</fullName>
    </submittedName>
</protein>
<evidence type="ECO:0000313" key="1">
    <source>
        <dbReference type="EMBL" id="TDS17546.1"/>
    </source>
</evidence>
<proteinExistence type="predicted"/>
<dbReference type="Proteomes" id="UP000294752">
    <property type="component" value="Unassembled WGS sequence"/>
</dbReference>
<gene>
    <name evidence="1" type="ORF">B0I21_101413</name>
</gene>